<evidence type="ECO:0000256" key="1">
    <source>
        <dbReference type="SAM" id="Phobius"/>
    </source>
</evidence>
<sequence length="96" mass="10264">MTDAPARGTLVPRTIALVGLPAMIVLAGFAFAGFTYESGDRVYRFFLAEAIVGAVTTAAAIWWVARARPKGGAIAVLVVSILINPIWFMLLIRMLG</sequence>
<keyword evidence="3" id="KW-1185">Reference proteome</keyword>
<evidence type="ECO:0000313" key="3">
    <source>
        <dbReference type="Proteomes" id="UP001241072"/>
    </source>
</evidence>
<organism evidence="2 3">
    <name type="scientific">Antiquaquibacter soli</name>
    <dbReference type="NCBI Taxonomy" id="3064523"/>
    <lineage>
        <taxon>Bacteria</taxon>
        <taxon>Bacillati</taxon>
        <taxon>Actinomycetota</taxon>
        <taxon>Actinomycetes</taxon>
        <taxon>Micrococcales</taxon>
        <taxon>Microbacteriaceae</taxon>
        <taxon>Antiquaquibacter</taxon>
    </lineage>
</organism>
<dbReference type="Proteomes" id="UP001241072">
    <property type="component" value="Unassembled WGS sequence"/>
</dbReference>
<keyword evidence="1" id="KW-1133">Transmembrane helix</keyword>
<feature type="transmembrane region" description="Helical" evidence="1">
    <location>
        <begin position="15"/>
        <end position="34"/>
    </location>
</feature>
<dbReference type="EMBL" id="JAUQUB010000001">
    <property type="protein sequence ID" value="MDO7881595.1"/>
    <property type="molecule type" value="Genomic_DNA"/>
</dbReference>
<keyword evidence="1" id="KW-0472">Membrane</keyword>
<comment type="caution">
    <text evidence="2">The sequence shown here is derived from an EMBL/GenBank/DDBJ whole genome shotgun (WGS) entry which is preliminary data.</text>
</comment>
<reference evidence="2 3" key="1">
    <citation type="submission" date="2023-07" db="EMBL/GenBank/DDBJ databases">
        <title>Protaetiibacter sp. nov WY-16 isolated from soil.</title>
        <authorList>
            <person name="Liu B."/>
            <person name="Wan Y."/>
        </authorList>
    </citation>
    <scope>NUCLEOTIDE SEQUENCE [LARGE SCALE GENOMIC DNA]</scope>
    <source>
        <strain evidence="2 3">WY-16</strain>
    </source>
</reference>
<dbReference type="RefSeq" id="WP_305002002.1">
    <property type="nucleotide sequence ID" value="NZ_JAUQUB010000001.1"/>
</dbReference>
<feature type="transmembrane region" description="Helical" evidence="1">
    <location>
        <begin position="71"/>
        <end position="92"/>
    </location>
</feature>
<proteinExistence type="predicted"/>
<protein>
    <submittedName>
        <fullName evidence="2">Uncharacterized protein</fullName>
    </submittedName>
</protein>
<evidence type="ECO:0000313" key="2">
    <source>
        <dbReference type="EMBL" id="MDO7881595.1"/>
    </source>
</evidence>
<gene>
    <name evidence="2" type="ORF">Q5716_05065</name>
</gene>
<feature type="transmembrane region" description="Helical" evidence="1">
    <location>
        <begin position="46"/>
        <end position="65"/>
    </location>
</feature>
<keyword evidence="1" id="KW-0812">Transmembrane</keyword>
<name>A0ABT9BKP5_9MICO</name>
<accession>A0ABT9BKP5</accession>